<gene>
    <name evidence="1" type="ORF">S01H1_66591</name>
</gene>
<dbReference type="EMBL" id="BARS01044037">
    <property type="protein sequence ID" value="GAG31816.1"/>
    <property type="molecule type" value="Genomic_DNA"/>
</dbReference>
<name>X0Y4P5_9ZZZZ</name>
<protein>
    <submittedName>
        <fullName evidence="1">Uncharacterized protein</fullName>
    </submittedName>
</protein>
<evidence type="ECO:0000313" key="1">
    <source>
        <dbReference type="EMBL" id="GAG31816.1"/>
    </source>
</evidence>
<organism evidence="1">
    <name type="scientific">marine sediment metagenome</name>
    <dbReference type="NCBI Taxonomy" id="412755"/>
    <lineage>
        <taxon>unclassified sequences</taxon>
        <taxon>metagenomes</taxon>
        <taxon>ecological metagenomes</taxon>
    </lineage>
</organism>
<proteinExistence type="predicted"/>
<reference evidence="1" key="1">
    <citation type="journal article" date="2014" name="Front. Microbiol.">
        <title>High frequency of phylogenetically diverse reductive dehalogenase-homologous genes in deep subseafloor sedimentary metagenomes.</title>
        <authorList>
            <person name="Kawai M."/>
            <person name="Futagami T."/>
            <person name="Toyoda A."/>
            <person name="Takaki Y."/>
            <person name="Nishi S."/>
            <person name="Hori S."/>
            <person name="Arai W."/>
            <person name="Tsubouchi T."/>
            <person name="Morono Y."/>
            <person name="Uchiyama I."/>
            <person name="Ito T."/>
            <person name="Fujiyama A."/>
            <person name="Inagaki F."/>
            <person name="Takami H."/>
        </authorList>
    </citation>
    <scope>NUCLEOTIDE SEQUENCE</scope>
    <source>
        <strain evidence="1">Expedition CK06-06</strain>
    </source>
</reference>
<dbReference type="AlphaFoldDB" id="X0Y4P5"/>
<comment type="caution">
    <text evidence="1">The sequence shown here is derived from an EMBL/GenBank/DDBJ whole genome shotgun (WGS) entry which is preliminary data.</text>
</comment>
<sequence>MELNVMQRLMLLPLVPEDGISLVDLRVAEDLHRQLGFTEEEQAQFEFIQTADRLDWNPVGNEPVEIRVGPRAHVIMQDVLRKMAEDKTLKRDQVQLYDLFGCDEDE</sequence>
<accession>X0Y4P5</accession>